<evidence type="ECO:0000313" key="3">
    <source>
        <dbReference type="EMBL" id="KAK3055844.1"/>
    </source>
</evidence>
<protein>
    <recommendedName>
        <fullName evidence="2">PRISE-like Rossmann-fold domain-containing protein</fullName>
    </recommendedName>
</protein>
<evidence type="ECO:0000313" key="4">
    <source>
        <dbReference type="Proteomes" id="UP001271007"/>
    </source>
</evidence>
<dbReference type="InterPro" id="IPR055222">
    <property type="entry name" value="PRISE-like_Rossmann-fold"/>
</dbReference>
<dbReference type="InterPro" id="IPR036915">
    <property type="entry name" value="Cyclin-like_sf"/>
</dbReference>
<comment type="caution">
    <text evidence="3">The sequence shown here is derived from an EMBL/GenBank/DDBJ whole genome shotgun (WGS) entry which is preliminary data.</text>
</comment>
<dbReference type="Pfam" id="PF08613">
    <property type="entry name" value="Cyclin"/>
    <property type="match status" value="1"/>
</dbReference>
<feature type="region of interest" description="Disordered" evidence="1">
    <location>
        <begin position="368"/>
        <end position="396"/>
    </location>
</feature>
<feature type="compositionally biased region" description="Low complexity" evidence="1">
    <location>
        <begin position="1"/>
        <end position="18"/>
    </location>
</feature>
<dbReference type="Gene3D" id="1.10.472.10">
    <property type="entry name" value="Cyclin-like"/>
    <property type="match status" value="1"/>
</dbReference>
<feature type="compositionally biased region" description="Low complexity" evidence="1">
    <location>
        <begin position="25"/>
        <end position="36"/>
    </location>
</feature>
<feature type="compositionally biased region" description="Low complexity" evidence="1">
    <location>
        <begin position="43"/>
        <end position="58"/>
    </location>
</feature>
<dbReference type="PANTHER" id="PTHR32487:SF29">
    <property type="entry name" value="NAD-DEPENDENT EPIMERASE_DEHYDRATASE DOMAIN-CONTAINING PROTEIN"/>
    <property type="match status" value="1"/>
</dbReference>
<dbReference type="InterPro" id="IPR036291">
    <property type="entry name" value="NAD(P)-bd_dom_sf"/>
</dbReference>
<dbReference type="Gene3D" id="3.40.50.720">
    <property type="entry name" value="NAD(P)-binding Rossmann-like Domain"/>
    <property type="match status" value="1"/>
</dbReference>
<proteinExistence type="predicted"/>
<gene>
    <name evidence="3" type="ORF">LTR09_003078</name>
</gene>
<dbReference type="SUPFAM" id="SSF51735">
    <property type="entry name" value="NAD(P)-binding Rossmann-fold domains"/>
    <property type="match status" value="1"/>
</dbReference>
<dbReference type="PANTHER" id="PTHR32487">
    <property type="entry name" value="3-OXO-DELTA(4,5)-STEROID 5-BETA-REDUCTASE"/>
    <property type="match status" value="1"/>
</dbReference>
<dbReference type="GO" id="GO:0019901">
    <property type="term" value="F:protein kinase binding"/>
    <property type="evidence" value="ECO:0007669"/>
    <property type="project" value="InterPro"/>
</dbReference>
<feature type="compositionally biased region" description="Low complexity" evidence="1">
    <location>
        <begin position="154"/>
        <end position="165"/>
    </location>
</feature>
<dbReference type="SUPFAM" id="SSF47954">
    <property type="entry name" value="Cyclin-like"/>
    <property type="match status" value="1"/>
</dbReference>
<accession>A0AAJ0LUN7</accession>
<sequence>MSTAVTSSPSPAASPRSSFHAQRNSYSSYPLSSSSPKQRGFNASPAPHASGSSSGSKAARAHYTESPAIERAHRYVHEGTQYSPDGYPPTAGSIPGQATSRGDVTSPNTKKRKEPASPVPAGPMSTSAASSASSTIPPPSEPEPRRDPTSALRQPSSSSATSSSAPPQPQAEQDADSREARSTHGHSSTPKRSRPDAPEAKIMPVLYQNCDPKHLGVLISSMLLELIRLNDQIPLRDGRLTRFHSRAPPGISVSDYLQRLIHHATLSPPILLSIVYYIDLLCQKYSNFTINSLTVHRFLITAATVAAKGLSDSFWTNPTYAKIGGIPVTELATLELEFLHKVDWKIVPKPEVLEEYYRSLVDRTEGFELEQTESSSSSLLDESDEGDEKTDGDEVMVDEPTIYLKHRLLAASLTSALKQIANMSSITPLERQMIYSQDIYQGLPDLSYAPDGLTAIVTGANGISGAHMDRVLASNPKRWSMIYAMSRRPPSGTWPENVEHVPVDFLQPPEAIAEALREKDIKPDYVFFFSYVLVTDESGALRWDDDKLIGKNNLLLSNFLEALPKANALPKRIFIQFGQKWHGVHLGATDIPDEESDPRIDSPNLYYTQHDILSAFCSSHGISWNSSFPSFVIGCTPDSTQTLVYPLFIYACVQKYLGQPLEYPSDIAAWYAPQSLSNAVLNSYMYEWAVLAPDTADQAFNASDACAFTWGKMWPRLAEWFEMEWTGPVDAEKTTMREKGMLAEPPPHGKGVRSVMKFTFSFVEWAKEPEVVGAWRELVKNHGLRDEDWSDVGSVFGRADFALHRPHPSVLSTTKAKKNGWFGFVDSYESIFSVAKEFIAARIIPDPKDITAKR</sequence>
<dbReference type="InterPro" id="IPR013922">
    <property type="entry name" value="Cyclin_PHO80-like"/>
</dbReference>
<reference evidence="3" key="1">
    <citation type="submission" date="2023-04" db="EMBL/GenBank/DDBJ databases">
        <title>Black Yeasts Isolated from many extreme environments.</title>
        <authorList>
            <person name="Coleine C."/>
            <person name="Stajich J.E."/>
            <person name="Selbmann L."/>
        </authorList>
    </citation>
    <scope>NUCLEOTIDE SEQUENCE</scope>
    <source>
        <strain evidence="3">CCFEE 5312</strain>
    </source>
</reference>
<feature type="compositionally biased region" description="Polar residues" evidence="1">
    <location>
        <begin position="96"/>
        <end position="108"/>
    </location>
</feature>
<feature type="domain" description="PRISE-like Rossmann-fold" evidence="2">
    <location>
        <begin position="455"/>
        <end position="724"/>
    </location>
</feature>
<dbReference type="Proteomes" id="UP001271007">
    <property type="component" value="Unassembled WGS sequence"/>
</dbReference>
<name>A0AAJ0LUN7_9PEZI</name>
<feature type="compositionally biased region" description="Basic and acidic residues" evidence="1">
    <location>
        <begin position="68"/>
        <end position="77"/>
    </location>
</feature>
<dbReference type="CDD" id="cd08948">
    <property type="entry name" value="5beta-POR_like_SDR_a"/>
    <property type="match status" value="1"/>
</dbReference>
<dbReference type="CDD" id="cd20558">
    <property type="entry name" value="CYCLIN_ScPCL7-like"/>
    <property type="match status" value="1"/>
</dbReference>
<keyword evidence="4" id="KW-1185">Reference proteome</keyword>
<feature type="compositionally biased region" description="Acidic residues" evidence="1">
    <location>
        <begin position="381"/>
        <end position="396"/>
    </location>
</feature>
<organism evidence="3 4">
    <name type="scientific">Extremus antarcticus</name>
    <dbReference type="NCBI Taxonomy" id="702011"/>
    <lineage>
        <taxon>Eukaryota</taxon>
        <taxon>Fungi</taxon>
        <taxon>Dikarya</taxon>
        <taxon>Ascomycota</taxon>
        <taxon>Pezizomycotina</taxon>
        <taxon>Dothideomycetes</taxon>
        <taxon>Dothideomycetidae</taxon>
        <taxon>Mycosphaerellales</taxon>
        <taxon>Extremaceae</taxon>
        <taxon>Extremus</taxon>
    </lineage>
</organism>
<dbReference type="Pfam" id="PF22917">
    <property type="entry name" value="PRISE"/>
    <property type="match status" value="1"/>
</dbReference>
<feature type="region of interest" description="Disordered" evidence="1">
    <location>
        <begin position="1"/>
        <end position="198"/>
    </location>
</feature>
<dbReference type="AlphaFoldDB" id="A0AAJ0LUN7"/>
<dbReference type="EMBL" id="JAWDJX010000007">
    <property type="protein sequence ID" value="KAK3055844.1"/>
    <property type="molecule type" value="Genomic_DNA"/>
</dbReference>
<feature type="compositionally biased region" description="Low complexity" evidence="1">
    <location>
        <begin position="122"/>
        <end position="135"/>
    </location>
</feature>
<evidence type="ECO:0000256" key="1">
    <source>
        <dbReference type="SAM" id="MobiDB-lite"/>
    </source>
</evidence>
<evidence type="ECO:0000259" key="2">
    <source>
        <dbReference type="Pfam" id="PF22917"/>
    </source>
</evidence>